<evidence type="ECO:0000313" key="2">
    <source>
        <dbReference type="EnsemblMetazoa" id="GPAI003881-PA"/>
    </source>
</evidence>
<dbReference type="EnsemblMetazoa" id="GPAI003881-RA">
    <property type="protein sequence ID" value="GPAI003881-PA"/>
    <property type="gene ID" value="GPAI003881"/>
</dbReference>
<evidence type="ECO:0000313" key="3">
    <source>
        <dbReference type="Proteomes" id="UP000092445"/>
    </source>
</evidence>
<name>A0A1A9Z4N4_GLOPL</name>
<protein>
    <submittedName>
        <fullName evidence="2">Uncharacterized protein</fullName>
    </submittedName>
</protein>
<keyword evidence="3" id="KW-1185">Reference proteome</keyword>
<evidence type="ECO:0000256" key="1">
    <source>
        <dbReference type="SAM" id="Phobius"/>
    </source>
</evidence>
<sequence length="113" mass="13086">MYQAIYLCKWVCRICARKRLSKTEKFMQRCGLGLSCVLNLAITWLIIKPSFTYGNDQLSMNVGDEKKRRRRNSIRSCGILDMSKQLNPPTTNSLSIYLMRPMSRSQKISENTS</sequence>
<proteinExistence type="predicted"/>
<dbReference type="AlphaFoldDB" id="A0A1A9Z4N4"/>
<dbReference type="Proteomes" id="UP000092445">
    <property type="component" value="Unassembled WGS sequence"/>
</dbReference>
<feature type="transmembrane region" description="Helical" evidence="1">
    <location>
        <begin position="26"/>
        <end position="47"/>
    </location>
</feature>
<keyword evidence="1" id="KW-1133">Transmembrane helix</keyword>
<reference evidence="2" key="2">
    <citation type="submission" date="2020-05" db="UniProtKB">
        <authorList>
            <consortium name="EnsemblMetazoa"/>
        </authorList>
    </citation>
    <scope>IDENTIFICATION</scope>
    <source>
        <strain evidence="2">IAEA</strain>
    </source>
</reference>
<reference evidence="3" key="1">
    <citation type="submission" date="2014-03" db="EMBL/GenBank/DDBJ databases">
        <authorList>
            <person name="Aksoy S."/>
            <person name="Warren W."/>
            <person name="Wilson R.K."/>
        </authorList>
    </citation>
    <scope>NUCLEOTIDE SEQUENCE [LARGE SCALE GENOMIC DNA]</scope>
    <source>
        <strain evidence="3">IAEA</strain>
    </source>
</reference>
<keyword evidence="1" id="KW-0812">Transmembrane</keyword>
<organism evidence="2 3">
    <name type="scientific">Glossina pallidipes</name>
    <name type="common">Tsetse fly</name>
    <dbReference type="NCBI Taxonomy" id="7398"/>
    <lineage>
        <taxon>Eukaryota</taxon>
        <taxon>Metazoa</taxon>
        <taxon>Ecdysozoa</taxon>
        <taxon>Arthropoda</taxon>
        <taxon>Hexapoda</taxon>
        <taxon>Insecta</taxon>
        <taxon>Pterygota</taxon>
        <taxon>Neoptera</taxon>
        <taxon>Endopterygota</taxon>
        <taxon>Diptera</taxon>
        <taxon>Brachycera</taxon>
        <taxon>Muscomorpha</taxon>
        <taxon>Hippoboscoidea</taxon>
        <taxon>Glossinidae</taxon>
        <taxon>Glossina</taxon>
    </lineage>
</organism>
<dbReference type="VEuPathDB" id="VectorBase:GPAI003881"/>
<keyword evidence="1" id="KW-0472">Membrane</keyword>
<accession>A0A1A9Z4N4</accession>